<keyword evidence="2" id="KW-0294">Fucose metabolism</keyword>
<protein>
    <recommendedName>
        <fullName evidence="6">Alternative oxidase</fullName>
    </recommendedName>
</protein>
<keyword evidence="3" id="KW-0119">Carbohydrate metabolism</keyword>
<dbReference type="Gene3D" id="3.40.50.11350">
    <property type="match status" value="1"/>
</dbReference>
<name>A0ABR4C2S8_9HELO</name>
<evidence type="ECO:0000256" key="1">
    <source>
        <dbReference type="ARBA" id="ARBA00022679"/>
    </source>
</evidence>
<evidence type="ECO:0000313" key="5">
    <source>
        <dbReference type="Proteomes" id="UP001595075"/>
    </source>
</evidence>
<evidence type="ECO:0000256" key="2">
    <source>
        <dbReference type="ARBA" id="ARBA00023253"/>
    </source>
</evidence>
<evidence type="ECO:0000256" key="3">
    <source>
        <dbReference type="ARBA" id="ARBA00023277"/>
    </source>
</evidence>
<gene>
    <name evidence="4" type="ORF">VTL71DRAFT_4336</name>
</gene>
<dbReference type="EMBL" id="JAZHXI010000014">
    <property type="protein sequence ID" value="KAL2063842.1"/>
    <property type="molecule type" value="Genomic_DNA"/>
</dbReference>
<comment type="caution">
    <text evidence="4">The sequence shown here is derived from an EMBL/GenBank/DDBJ whole genome shotgun (WGS) entry which is preliminary data.</text>
</comment>
<organism evidence="4 5">
    <name type="scientific">Oculimacula yallundae</name>
    <dbReference type="NCBI Taxonomy" id="86028"/>
    <lineage>
        <taxon>Eukaryota</taxon>
        <taxon>Fungi</taxon>
        <taxon>Dikarya</taxon>
        <taxon>Ascomycota</taxon>
        <taxon>Pezizomycotina</taxon>
        <taxon>Leotiomycetes</taxon>
        <taxon>Helotiales</taxon>
        <taxon>Ploettnerulaceae</taxon>
        <taxon>Oculimacula</taxon>
    </lineage>
</organism>
<keyword evidence="1" id="KW-0808">Transferase</keyword>
<sequence>MALVHFRLSRKLLLASVTCLCFLWISFSSRHAYIPSRITWEVYGPAEAAPRETAAPAVPAVPDISSEQWLSQQTDIFDDPPLVSEAIRSICSKTQWNANLTFTCNRSGGGVGNQRNSILNCLRYTISAGAAMTMPRMILRNPGDIADIWNRERTSFDYLFDELHFLESLRLSCPQLRILNGTQPDAAEPIFVTPEKISKEITPEGIDHPEDWRQRFYEWLGNKTDVPNPVIDLDRSYLQYPIYSDPEQFALDFGRVLKFRKDTRLVATTALKNLVRRYNLTGDFQTRIWNQTFFGVHLRTERDSQQGWPPSLYEYSKYETQSTYYLKQAAASGTSVMYVASGNVEEIDKFTFDAKAFNLSVTTKHQLLEGDDKTKLESFTFDQQALVDYLVLLRSSDFAGVGHSSFAWNIALWRHQLAKQRDHLNGPQLMSDELSQVYGTVRQYLEYSCCLWP</sequence>
<dbReference type="Proteomes" id="UP001595075">
    <property type="component" value="Unassembled WGS sequence"/>
</dbReference>
<proteinExistence type="predicted"/>
<reference evidence="4 5" key="1">
    <citation type="journal article" date="2024" name="Commun. Biol.">
        <title>Comparative genomic analysis of thermophilic fungi reveals convergent evolutionary adaptations and gene losses.</title>
        <authorList>
            <person name="Steindorff A.S."/>
            <person name="Aguilar-Pontes M.V."/>
            <person name="Robinson A.J."/>
            <person name="Andreopoulos B."/>
            <person name="LaButti K."/>
            <person name="Kuo A."/>
            <person name="Mondo S."/>
            <person name="Riley R."/>
            <person name="Otillar R."/>
            <person name="Haridas S."/>
            <person name="Lipzen A."/>
            <person name="Grimwood J."/>
            <person name="Schmutz J."/>
            <person name="Clum A."/>
            <person name="Reid I.D."/>
            <person name="Moisan M.C."/>
            <person name="Butler G."/>
            <person name="Nguyen T.T.M."/>
            <person name="Dewar K."/>
            <person name="Conant G."/>
            <person name="Drula E."/>
            <person name="Henrissat B."/>
            <person name="Hansel C."/>
            <person name="Singer S."/>
            <person name="Hutchinson M.I."/>
            <person name="de Vries R.P."/>
            <person name="Natvig D.O."/>
            <person name="Powell A.J."/>
            <person name="Tsang A."/>
            <person name="Grigoriev I.V."/>
        </authorList>
    </citation>
    <scope>NUCLEOTIDE SEQUENCE [LARGE SCALE GENOMIC DNA]</scope>
    <source>
        <strain evidence="4 5">CBS 494.80</strain>
    </source>
</reference>
<dbReference type="InterPro" id="IPR019378">
    <property type="entry name" value="GDP-Fuc_O-FucTrfase"/>
</dbReference>
<dbReference type="CDD" id="cd11296">
    <property type="entry name" value="O-FucT_like"/>
    <property type="match status" value="1"/>
</dbReference>
<dbReference type="Pfam" id="PF10250">
    <property type="entry name" value="O-FucT"/>
    <property type="match status" value="1"/>
</dbReference>
<keyword evidence="5" id="KW-1185">Reference proteome</keyword>
<evidence type="ECO:0000313" key="4">
    <source>
        <dbReference type="EMBL" id="KAL2063842.1"/>
    </source>
</evidence>
<accession>A0ABR4C2S8</accession>
<evidence type="ECO:0008006" key="6">
    <source>
        <dbReference type="Google" id="ProtNLM"/>
    </source>
</evidence>